<dbReference type="EMBL" id="KV453909">
    <property type="protein sequence ID" value="ODV81962.1"/>
    <property type="molecule type" value="Genomic_DNA"/>
</dbReference>
<gene>
    <name evidence="1" type="ORF">CANTADRAFT_87908</name>
</gene>
<evidence type="ECO:0000313" key="1">
    <source>
        <dbReference type="EMBL" id="ODV81962.1"/>
    </source>
</evidence>
<dbReference type="GeneID" id="30985532"/>
<dbReference type="AlphaFoldDB" id="A0A1E4SRD5"/>
<evidence type="ECO:0000313" key="2">
    <source>
        <dbReference type="Proteomes" id="UP000094285"/>
    </source>
</evidence>
<accession>A0A1E4SRD5</accession>
<protein>
    <submittedName>
        <fullName evidence="1">Uncharacterized protein</fullName>
    </submittedName>
</protein>
<dbReference type="Proteomes" id="UP000094285">
    <property type="component" value="Unassembled WGS sequence"/>
</dbReference>
<dbReference type="RefSeq" id="XP_020067084.1">
    <property type="nucleotide sequence ID" value="XM_020211396.1"/>
</dbReference>
<keyword evidence="2" id="KW-1185">Reference proteome</keyword>
<proteinExistence type="predicted"/>
<name>A0A1E4SRD5_9ASCO</name>
<reference evidence="2" key="1">
    <citation type="submission" date="2016-05" db="EMBL/GenBank/DDBJ databases">
        <title>Comparative genomics of biotechnologically important yeasts.</title>
        <authorList>
            <consortium name="DOE Joint Genome Institute"/>
            <person name="Riley R."/>
            <person name="Haridas S."/>
            <person name="Wolfe K.H."/>
            <person name="Lopes M.R."/>
            <person name="Hittinger C.T."/>
            <person name="Goker M."/>
            <person name="Salamov A."/>
            <person name="Wisecaver J."/>
            <person name="Long T.M."/>
            <person name="Aerts A.L."/>
            <person name="Barry K."/>
            <person name="Choi C."/>
            <person name="Clum A."/>
            <person name="Coughlan A.Y."/>
            <person name="Deshpande S."/>
            <person name="Douglass A.P."/>
            <person name="Hanson S.J."/>
            <person name="Klenk H.-P."/>
            <person name="Labutti K."/>
            <person name="Lapidus A."/>
            <person name="Lindquist E."/>
            <person name="Lipzen A."/>
            <person name="Meier-Kolthoff J.P."/>
            <person name="Ohm R.A."/>
            <person name="Otillar R.P."/>
            <person name="Pangilinan J."/>
            <person name="Peng Y."/>
            <person name="Rokas A."/>
            <person name="Rosa C.A."/>
            <person name="Scheuner C."/>
            <person name="Sibirny A.A."/>
            <person name="Slot J.C."/>
            <person name="Stielow J.B."/>
            <person name="Sun H."/>
            <person name="Kurtzman C.P."/>
            <person name="Blackwell M."/>
            <person name="Grigoriev I.V."/>
            <person name="Jeffries T.W."/>
        </authorList>
    </citation>
    <scope>NUCLEOTIDE SEQUENCE [LARGE SCALE GENOMIC DNA]</scope>
    <source>
        <strain evidence="2">NRRL Y-17324</strain>
    </source>
</reference>
<organism evidence="1 2">
    <name type="scientific">Suhomyces tanzawaensis NRRL Y-17324</name>
    <dbReference type="NCBI Taxonomy" id="984487"/>
    <lineage>
        <taxon>Eukaryota</taxon>
        <taxon>Fungi</taxon>
        <taxon>Dikarya</taxon>
        <taxon>Ascomycota</taxon>
        <taxon>Saccharomycotina</taxon>
        <taxon>Pichiomycetes</taxon>
        <taxon>Debaryomycetaceae</taxon>
        <taxon>Suhomyces</taxon>
    </lineage>
</organism>
<sequence length="635" mass="74224">MRISNLTTIAGALSVASAQLYSFKGFQSFAKSIIQIDYFRDMVVLSPRNLETSSNAMEKLQDAVDRANAGDTFYWYNKFLGRFEDDVCSGLDGMVELSAYVSCAVHLSHLVLTYGPKYAYNLYDTFESDLIECLDDFIYGDESFTPHFYMPGKTELSFTNHSTNLTADVFTPFYAVSGFDNQTFNSTIDRAKSYYHDLMIKNPSRDEATALAISNLRDAHARRNHGDVFYWYNIVRGLEYDGFGRQPSSSTFDCIIELSHLSWSYGLSYLYKLHGSTELKFIICLNMYFKVVPQAIEMYIRKIEVNFENEAAKVLEQARQQNFRKICDMSHQDYNLIELEYRPKKAFYYYDDLVIKIPHNPELTIESMLKLQDAYDRGNEGDIFYWYNAFHWQELPFEHLGLRDGDQDRCFHELNKLARAYGANYPRDLYYTSEKTLVECLDLYFNGNQIIKDHAYALGKTKLDFLMGQELYPDVEYEVNGFQNKILHDEFQYVSESNQNYYKDIFDFLEDTYYAFLQLQDAHFSGNHGDLFYWYNTFMNQYPPFVNLSLGERDRDECFDELNKLARVYGANYLLKLYDTSERSLVNCVDLFFHGDNHTVTPVLLSGKKEAYEGSNITKVPKQTNKYFLVPFHHY</sequence>